<evidence type="ECO:0000313" key="2">
    <source>
        <dbReference type="EMBL" id="SVA88834.1"/>
    </source>
</evidence>
<evidence type="ECO:0000256" key="1">
    <source>
        <dbReference type="SAM" id="Phobius"/>
    </source>
</evidence>
<gene>
    <name evidence="2" type="ORF">METZ01_LOCUS141688</name>
</gene>
<protein>
    <recommendedName>
        <fullName evidence="3">2TM domain-containing protein</fullName>
    </recommendedName>
</protein>
<accession>A0A381ZI62</accession>
<keyword evidence="1" id="KW-0472">Membrane</keyword>
<proteinExistence type="predicted"/>
<keyword evidence="1" id="KW-1133">Transmembrane helix</keyword>
<name>A0A381ZI62_9ZZZZ</name>
<keyword evidence="1" id="KW-0812">Transmembrane</keyword>
<dbReference type="EMBL" id="UINC01021387">
    <property type="protein sequence ID" value="SVA88834.1"/>
    <property type="molecule type" value="Genomic_DNA"/>
</dbReference>
<reference evidence="2" key="1">
    <citation type="submission" date="2018-05" db="EMBL/GenBank/DDBJ databases">
        <authorList>
            <person name="Lanie J.A."/>
            <person name="Ng W.-L."/>
            <person name="Kazmierczak K.M."/>
            <person name="Andrzejewski T.M."/>
            <person name="Davidsen T.M."/>
            <person name="Wayne K.J."/>
            <person name="Tettelin H."/>
            <person name="Glass J.I."/>
            <person name="Rusch D."/>
            <person name="Podicherti R."/>
            <person name="Tsui H.-C.T."/>
            <person name="Winkler M.E."/>
        </authorList>
    </citation>
    <scope>NUCLEOTIDE SEQUENCE</scope>
</reference>
<sequence>METKTNDGRNDQVPEKTHIFDKPKNVKRVIWSLYLICAVLFLLDLFIHRHHSFAEGVFSAEGWIGYYAVYGWVACVLLVLTAKQMRKILMRKEDYYER</sequence>
<dbReference type="AlphaFoldDB" id="A0A381ZI62"/>
<organism evidence="2">
    <name type="scientific">marine metagenome</name>
    <dbReference type="NCBI Taxonomy" id="408172"/>
    <lineage>
        <taxon>unclassified sequences</taxon>
        <taxon>metagenomes</taxon>
        <taxon>ecological metagenomes</taxon>
    </lineage>
</organism>
<feature type="transmembrane region" description="Helical" evidence="1">
    <location>
        <begin position="63"/>
        <end position="82"/>
    </location>
</feature>
<feature type="transmembrane region" description="Helical" evidence="1">
    <location>
        <begin position="29"/>
        <end position="48"/>
    </location>
</feature>
<evidence type="ECO:0008006" key="3">
    <source>
        <dbReference type="Google" id="ProtNLM"/>
    </source>
</evidence>